<dbReference type="InterPro" id="IPR001584">
    <property type="entry name" value="Integrase_cat-core"/>
</dbReference>
<protein>
    <submittedName>
        <fullName evidence="2">Copia protein</fullName>
    </submittedName>
</protein>
<accession>A0A0A9XSI0</accession>
<evidence type="ECO:0000313" key="2">
    <source>
        <dbReference type="EMBL" id="JAG21778.1"/>
    </source>
</evidence>
<dbReference type="InterPro" id="IPR039537">
    <property type="entry name" value="Retrotran_Ty1/copia-like"/>
</dbReference>
<evidence type="ECO:0000259" key="1">
    <source>
        <dbReference type="PROSITE" id="PS50994"/>
    </source>
</evidence>
<dbReference type="InterPro" id="IPR036397">
    <property type="entry name" value="RNaseH_sf"/>
</dbReference>
<dbReference type="InterPro" id="IPR012337">
    <property type="entry name" value="RNaseH-like_sf"/>
</dbReference>
<dbReference type="PANTHER" id="PTHR42648">
    <property type="entry name" value="TRANSPOSASE, PUTATIVE-RELATED"/>
    <property type="match status" value="1"/>
</dbReference>
<reference evidence="2" key="1">
    <citation type="journal article" date="2014" name="PLoS ONE">
        <title>Transcriptome-Based Identification of ABC Transporters in the Western Tarnished Plant Bug Lygus hesperus.</title>
        <authorList>
            <person name="Hull J.J."/>
            <person name="Chaney K."/>
            <person name="Geib S.M."/>
            <person name="Fabrick J.A."/>
            <person name="Brent C.S."/>
            <person name="Walsh D."/>
            <person name="Lavine L.C."/>
        </authorList>
    </citation>
    <scope>NUCLEOTIDE SEQUENCE</scope>
</reference>
<dbReference type="PROSITE" id="PS50994">
    <property type="entry name" value="INTEGRASE"/>
    <property type="match status" value="1"/>
</dbReference>
<dbReference type="EMBL" id="GBHO01021826">
    <property type="protein sequence ID" value="JAG21778.1"/>
    <property type="molecule type" value="Transcribed_RNA"/>
</dbReference>
<gene>
    <name evidence="2" type="primary">GIP_40</name>
    <name evidence="2" type="ORF">CM83_102249</name>
</gene>
<dbReference type="Gene3D" id="3.30.420.10">
    <property type="entry name" value="Ribonuclease H-like superfamily/Ribonuclease H"/>
    <property type="match status" value="1"/>
</dbReference>
<sequence length="153" mass="17913">DRKPKVCLEVVSTDVAGPYSPETFDSFRYYVSFIDHYSHFCVIYLMHDKSEVFDKFVEYQAMVSNKFQRNIERIRCDRGGEYISKKFVDLNKKNGTVIEYNVPRNPEQNGVSERLNRTLMNMARCLIMDAKLSKELWGEAILTSSYVINRLTT</sequence>
<feature type="non-terminal residue" evidence="2">
    <location>
        <position position="153"/>
    </location>
</feature>
<dbReference type="SUPFAM" id="SSF53098">
    <property type="entry name" value="Ribonuclease H-like"/>
    <property type="match status" value="1"/>
</dbReference>
<dbReference type="Pfam" id="PF00665">
    <property type="entry name" value="rve"/>
    <property type="match status" value="1"/>
</dbReference>
<feature type="domain" description="Integrase catalytic" evidence="1">
    <location>
        <begin position="1"/>
        <end position="153"/>
    </location>
</feature>
<feature type="non-terminal residue" evidence="2">
    <location>
        <position position="1"/>
    </location>
</feature>
<dbReference type="GO" id="GO:0015074">
    <property type="term" value="P:DNA integration"/>
    <property type="evidence" value="ECO:0007669"/>
    <property type="project" value="InterPro"/>
</dbReference>
<organism evidence="2">
    <name type="scientific">Lygus hesperus</name>
    <name type="common">Western plant bug</name>
    <dbReference type="NCBI Taxonomy" id="30085"/>
    <lineage>
        <taxon>Eukaryota</taxon>
        <taxon>Metazoa</taxon>
        <taxon>Ecdysozoa</taxon>
        <taxon>Arthropoda</taxon>
        <taxon>Hexapoda</taxon>
        <taxon>Insecta</taxon>
        <taxon>Pterygota</taxon>
        <taxon>Neoptera</taxon>
        <taxon>Paraneoptera</taxon>
        <taxon>Hemiptera</taxon>
        <taxon>Heteroptera</taxon>
        <taxon>Panheteroptera</taxon>
        <taxon>Cimicomorpha</taxon>
        <taxon>Miridae</taxon>
        <taxon>Mirini</taxon>
        <taxon>Lygus</taxon>
    </lineage>
</organism>
<name>A0A0A9XSI0_LYGHE</name>
<dbReference type="GO" id="GO:0003676">
    <property type="term" value="F:nucleic acid binding"/>
    <property type="evidence" value="ECO:0007669"/>
    <property type="project" value="InterPro"/>
</dbReference>
<reference evidence="2" key="2">
    <citation type="submission" date="2014-07" db="EMBL/GenBank/DDBJ databases">
        <authorList>
            <person name="Hull J."/>
        </authorList>
    </citation>
    <scope>NUCLEOTIDE SEQUENCE</scope>
</reference>
<proteinExistence type="predicted"/>
<dbReference type="AlphaFoldDB" id="A0A0A9XSI0"/>
<dbReference type="PANTHER" id="PTHR42648:SF28">
    <property type="entry name" value="TRANSPOSON-ENCODED PROTEIN WITH RIBONUCLEASE H-LIKE AND RETROVIRUS ZINC FINGER-LIKE DOMAINS"/>
    <property type="match status" value="1"/>
</dbReference>